<keyword evidence="1" id="KW-1133">Transmembrane helix</keyword>
<reference evidence="2 3" key="1">
    <citation type="submission" date="2018-06" db="EMBL/GenBank/DDBJ databases">
        <authorList>
            <consortium name="Pathogen Informatics"/>
            <person name="Doyle S."/>
        </authorList>
    </citation>
    <scope>NUCLEOTIDE SEQUENCE [LARGE SCALE GENOMIC DNA]</scope>
    <source>
        <strain evidence="2 3">NCTC12224</strain>
    </source>
</reference>
<name>A0A380K3S8_9STRE</name>
<keyword evidence="1" id="KW-0472">Membrane</keyword>
<dbReference type="GeneID" id="78355926"/>
<proteinExistence type="predicted"/>
<accession>A0A380K3S8</accession>
<evidence type="ECO:0000256" key="1">
    <source>
        <dbReference type="SAM" id="Phobius"/>
    </source>
</evidence>
<dbReference type="RefSeq" id="WP_115268034.1">
    <property type="nucleotide sequence ID" value="NZ_JBNPNB010000156.1"/>
</dbReference>
<evidence type="ECO:0000313" key="3">
    <source>
        <dbReference type="Proteomes" id="UP000254924"/>
    </source>
</evidence>
<feature type="transmembrane region" description="Helical" evidence="1">
    <location>
        <begin position="34"/>
        <end position="55"/>
    </location>
</feature>
<keyword evidence="3" id="KW-1185">Reference proteome</keyword>
<dbReference type="AlphaFoldDB" id="A0A380K3S8"/>
<feature type="transmembrane region" description="Helical" evidence="1">
    <location>
        <begin position="7"/>
        <end position="28"/>
    </location>
</feature>
<evidence type="ECO:0000313" key="2">
    <source>
        <dbReference type="EMBL" id="SUN59602.1"/>
    </source>
</evidence>
<dbReference type="EMBL" id="UHFN01000007">
    <property type="protein sequence ID" value="SUN59602.1"/>
    <property type="molecule type" value="Genomic_DNA"/>
</dbReference>
<protein>
    <submittedName>
        <fullName evidence="2">Uncharacterized protein</fullName>
    </submittedName>
</protein>
<dbReference type="Proteomes" id="UP000254924">
    <property type="component" value="Unassembled WGS sequence"/>
</dbReference>
<keyword evidence="1" id="KW-0812">Transmembrane</keyword>
<sequence length="67" mass="7522">MIRGRSIFTFCYVANLLIQSVFVLATLFNGQTLSQTYLVLMLTTVGATTLIYALLQGQKKEKNDEKC</sequence>
<organism evidence="2 3">
    <name type="scientific">Streptococcus hyointestinalis</name>
    <dbReference type="NCBI Taxonomy" id="1337"/>
    <lineage>
        <taxon>Bacteria</taxon>
        <taxon>Bacillati</taxon>
        <taxon>Bacillota</taxon>
        <taxon>Bacilli</taxon>
        <taxon>Lactobacillales</taxon>
        <taxon>Streptococcaceae</taxon>
        <taxon>Streptococcus</taxon>
    </lineage>
</organism>
<gene>
    <name evidence="2" type="ORF">NCTC12224_00460</name>
</gene>